<proteinExistence type="predicted"/>
<organism evidence="1">
    <name type="scientific">uncultured Caudovirales phage</name>
    <dbReference type="NCBI Taxonomy" id="2100421"/>
    <lineage>
        <taxon>Viruses</taxon>
        <taxon>Duplodnaviria</taxon>
        <taxon>Heunggongvirae</taxon>
        <taxon>Uroviricota</taxon>
        <taxon>Caudoviricetes</taxon>
        <taxon>Peduoviridae</taxon>
        <taxon>Maltschvirus</taxon>
        <taxon>Maltschvirus maltsch</taxon>
    </lineage>
</organism>
<gene>
    <name evidence="1" type="ORF">UFOVP331_4</name>
</gene>
<dbReference type="EMBL" id="LR796345">
    <property type="protein sequence ID" value="CAB4138362.1"/>
    <property type="molecule type" value="Genomic_DNA"/>
</dbReference>
<sequence>MATLTSKIYENITLNGNDLGAYTTYNIDNINNIDNRTLVCTSGSWTSLFSFSSSLYPTDAGTFSTSSFQYGRVTNLSDVPVLINIQTVDTNNVRYNAVSTVTTGSSFILSSTAGRNSGSFTPSATSFTFDQYIVNVQVAPSASTATIEYYIATT</sequence>
<reference evidence="1" key="1">
    <citation type="submission" date="2020-04" db="EMBL/GenBank/DDBJ databases">
        <authorList>
            <person name="Chiriac C."/>
            <person name="Salcher M."/>
            <person name="Ghai R."/>
            <person name="Kavagutti S V."/>
        </authorList>
    </citation>
    <scope>NUCLEOTIDE SEQUENCE</scope>
</reference>
<accession>A0A6J5LWY2</accession>
<name>A0A6J5LWY2_9CAUD</name>
<protein>
    <submittedName>
        <fullName evidence="1">Uncharacterized protein</fullName>
    </submittedName>
</protein>
<evidence type="ECO:0000313" key="1">
    <source>
        <dbReference type="EMBL" id="CAB4138362.1"/>
    </source>
</evidence>